<feature type="domain" description="D-isomer specific 2-hydroxyacid dehydrogenase NAD-binding" evidence="6">
    <location>
        <begin position="112"/>
        <end position="288"/>
    </location>
</feature>
<comment type="caution">
    <text evidence="7">The sequence shown here is derived from an EMBL/GenBank/DDBJ whole genome shotgun (WGS) entry which is preliminary data.</text>
</comment>
<dbReference type="RefSeq" id="WP_064781189.1">
    <property type="nucleotide sequence ID" value="NZ_BAAAEQ010000003.1"/>
</dbReference>
<dbReference type="Proteomes" id="UP000556869">
    <property type="component" value="Unassembled WGS sequence"/>
</dbReference>
<dbReference type="Pfam" id="PF00389">
    <property type="entry name" value="2-Hacid_dh"/>
    <property type="match status" value="1"/>
</dbReference>
<evidence type="ECO:0000259" key="5">
    <source>
        <dbReference type="Pfam" id="PF00389"/>
    </source>
</evidence>
<evidence type="ECO:0000313" key="7">
    <source>
        <dbReference type="EMBL" id="NJB76521.1"/>
    </source>
</evidence>
<dbReference type="PROSITE" id="PS00670">
    <property type="entry name" value="D_2_HYDROXYACID_DH_2"/>
    <property type="match status" value="1"/>
</dbReference>
<dbReference type="SUPFAM" id="SSF52283">
    <property type="entry name" value="Formate/glycerate dehydrogenase catalytic domain-like"/>
    <property type="match status" value="1"/>
</dbReference>
<organism evidence="7 8">
    <name type="scientific">Thalassospira tepidiphila</name>
    <dbReference type="NCBI Taxonomy" id="393657"/>
    <lineage>
        <taxon>Bacteria</taxon>
        <taxon>Pseudomonadati</taxon>
        <taxon>Pseudomonadota</taxon>
        <taxon>Alphaproteobacteria</taxon>
        <taxon>Rhodospirillales</taxon>
        <taxon>Thalassospiraceae</taxon>
        <taxon>Thalassospira</taxon>
    </lineage>
</organism>
<gene>
    <name evidence="7" type="ORF">GGR96_003643</name>
</gene>
<evidence type="ECO:0000313" key="8">
    <source>
        <dbReference type="Proteomes" id="UP000556869"/>
    </source>
</evidence>
<accession>A0ABX0X4C3</accession>
<evidence type="ECO:0000256" key="1">
    <source>
        <dbReference type="ARBA" id="ARBA00005854"/>
    </source>
</evidence>
<keyword evidence="2 4" id="KW-0560">Oxidoreductase</keyword>
<proteinExistence type="inferred from homology"/>
<dbReference type="SUPFAM" id="SSF51735">
    <property type="entry name" value="NAD(P)-binding Rossmann-fold domains"/>
    <property type="match status" value="1"/>
</dbReference>
<dbReference type="PANTHER" id="PTHR42789:SF1">
    <property type="entry name" value="D-ISOMER SPECIFIC 2-HYDROXYACID DEHYDROGENASE FAMILY PROTEIN (AFU_ORTHOLOGUE AFUA_6G10090)"/>
    <property type="match status" value="1"/>
</dbReference>
<dbReference type="InterPro" id="IPR006139">
    <property type="entry name" value="D-isomer_2_OHA_DH_cat_dom"/>
</dbReference>
<evidence type="ECO:0000256" key="3">
    <source>
        <dbReference type="ARBA" id="ARBA00023027"/>
    </source>
</evidence>
<evidence type="ECO:0000256" key="4">
    <source>
        <dbReference type="RuleBase" id="RU003719"/>
    </source>
</evidence>
<dbReference type="InterPro" id="IPR006140">
    <property type="entry name" value="D-isomer_DH_NAD-bd"/>
</dbReference>
<keyword evidence="3" id="KW-0520">NAD</keyword>
<dbReference type="InterPro" id="IPR029753">
    <property type="entry name" value="D-isomer_DH_CS"/>
</dbReference>
<evidence type="ECO:0000256" key="2">
    <source>
        <dbReference type="ARBA" id="ARBA00023002"/>
    </source>
</evidence>
<name>A0ABX0X4C3_9PROT</name>
<feature type="domain" description="D-isomer specific 2-hydroxyacid dehydrogenase catalytic" evidence="5">
    <location>
        <begin position="13"/>
        <end position="315"/>
    </location>
</feature>
<dbReference type="InterPro" id="IPR050857">
    <property type="entry name" value="D-2-hydroxyacid_DH"/>
</dbReference>
<sequence>MTEPVNILVTGPDLDPAASALIEQADINRIHTPPYPTDDVLTDHLARFRPQGVVSRMGKFGALAMDAAPDLKVISKHGAGVDNIDVDAATERGIAVVRAPGANALSVAEHTIALLLATVKQIVPLVSGLRDGRWEKPGFLGVEIAGKTLGLVGFGAIAQHTARLGRGLGLNVVAYDPMAQDSVFAAEGVHRIASVDELLAIADIVSLHCPLMPATQHMINAQSLQIMKPQSYLINTARGGLISETDLLMALQSGHIAGAGLDTFEQEPPSPDNPLMNERTVVVTPHVGGVTAAAGRRVGLLAVEGILDLLAGKKIAAERIVNPEIFASGTARLLTSGLDAKLFEKG</sequence>
<dbReference type="EMBL" id="JAATJD010000003">
    <property type="protein sequence ID" value="NJB76521.1"/>
    <property type="molecule type" value="Genomic_DNA"/>
</dbReference>
<dbReference type="PANTHER" id="PTHR42789">
    <property type="entry name" value="D-ISOMER SPECIFIC 2-HYDROXYACID DEHYDROGENASE FAMILY PROTEIN (AFU_ORTHOLOGUE AFUA_6G10090)"/>
    <property type="match status" value="1"/>
</dbReference>
<comment type="similarity">
    <text evidence="1 4">Belongs to the D-isomer specific 2-hydroxyacid dehydrogenase family.</text>
</comment>
<dbReference type="InterPro" id="IPR036291">
    <property type="entry name" value="NAD(P)-bd_dom_sf"/>
</dbReference>
<protein>
    <submittedName>
        <fullName evidence="7">D-3-phosphoglycerate dehydrogenase</fullName>
        <ecNumber evidence="7">1.1.1.95</ecNumber>
    </submittedName>
</protein>
<keyword evidence="8" id="KW-1185">Reference proteome</keyword>
<dbReference type="GO" id="GO:0004617">
    <property type="term" value="F:phosphoglycerate dehydrogenase activity"/>
    <property type="evidence" value="ECO:0007669"/>
    <property type="project" value="UniProtKB-EC"/>
</dbReference>
<reference evidence="7 8" key="1">
    <citation type="submission" date="2020-03" db="EMBL/GenBank/DDBJ databases">
        <title>Genomic Encyclopedia of Type Strains, Phase IV (KMG-IV): sequencing the most valuable type-strain genomes for metagenomic binning, comparative biology and taxonomic classification.</title>
        <authorList>
            <person name="Goeker M."/>
        </authorList>
    </citation>
    <scope>NUCLEOTIDE SEQUENCE [LARGE SCALE GENOMIC DNA]</scope>
    <source>
        <strain evidence="7 8">DSM 18888</strain>
    </source>
</reference>
<dbReference type="EC" id="1.1.1.95" evidence="7"/>
<dbReference type="Gene3D" id="3.40.50.720">
    <property type="entry name" value="NAD(P)-binding Rossmann-like Domain"/>
    <property type="match status" value="2"/>
</dbReference>
<dbReference type="Pfam" id="PF02826">
    <property type="entry name" value="2-Hacid_dh_C"/>
    <property type="match status" value="1"/>
</dbReference>
<evidence type="ECO:0000259" key="6">
    <source>
        <dbReference type="Pfam" id="PF02826"/>
    </source>
</evidence>
<dbReference type="CDD" id="cd12173">
    <property type="entry name" value="PGDH_4"/>
    <property type="match status" value="1"/>
</dbReference>